<sequence>MDPIIDIALLPERLVNIIQHQNEVLLRLYNKVNEAAVVVNKTEEKLNTTVRQPGQKLECIFCPAENDKNHHTSLHCTTYKDAVARTSLLINLGLCIKCISHHDNNETCYAKCRSCGASHHSLLCSQRRTVLGHRRPY</sequence>
<keyword evidence="1" id="KW-1185">Reference proteome</keyword>
<evidence type="ECO:0000313" key="1">
    <source>
        <dbReference type="Proteomes" id="UP000095283"/>
    </source>
</evidence>
<protein>
    <submittedName>
        <fullName evidence="2">Phorbol-ester/DAG-type domain-containing protein</fullName>
    </submittedName>
</protein>
<dbReference type="AlphaFoldDB" id="A0A1I7XJ29"/>
<reference evidence="2" key="1">
    <citation type="submission" date="2016-11" db="UniProtKB">
        <authorList>
            <consortium name="WormBaseParasite"/>
        </authorList>
    </citation>
    <scope>IDENTIFICATION</scope>
</reference>
<dbReference type="Proteomes" id="UP000095283">
    <property type="component" value="Unplaced"/>
</dbReference>
<name>A0A1I7XJ29_HETBA</name>
<organism evidence="1 2">
    <name type="scientific">Heterorhabditis bacteriophora</name>
    <name type="common">Entomopathogenic nematode worm</name>
    <dbReference type="NCBI Taxonomy" id="37862"/>
    <lineage>
        <taxon>Eukaryota</taxon>
        <taxon>Metazoa</taxon>
        <taxon>Ecdysozoa</taxon>
        <taxon>Nematoda</taxon>
        <taxon>Chromadorea</taxon>
        <taxon>Rhabditida</taxon>
        <taxon>Rhabditina</taxon>
        <taxon>Rhabditomorpha</taxon>
        <taxon>Strongyloidea</taxon>
        <taxon>Heterorhabditidae</taxon>
        <taxon>Heterorhabditis</taxon>
    </lineage>
</organism>
<proteinExistence type="predicted"/>
<evidence type="ECO:0000313" key="2">
    <source>
        <dbReference type="WBParaSite" id="Hba_17711"/>
    </source>
</evidence>
<dbReference type="WBParaSite" id="Hba_17711">
    <property type="protein sequence ID" value="Hba_17711"/>
    <property type="gene ID" value="Hba_17711"/>
</dbReference>
<accession>A0A1I7XJ29</accession>